<evidence type="ECO:0000259" key="6">
    <source>
        <dbReference type="PROSITE" id="PS51831"/>
    </source>
</evidence>
<dbReference type="PROSITE" id="PS51831">
    <property type="entry name" value="HD"/>
    <property type="match status" value="1"/>
</dbReference>
<dbReference type="CDD" id="cd00077">
    <property type="entry name" value="HDc"/>
    <property type="match status" value="1"/>
</dbReference>
<dbReference type="FunFam" id="3.30.460.10:FF:000001">
    <property type="entry name" value="GTP pyrophosphokinase RelA"/>
    <property type="match status" value="1"/>
</dbReference>
<accession>A0AAV6P2Q5</accession>
<keyword evidence="5" id="KW-0694">RNA-binding</keyword>
<name>A0AAV6P2Q5_9ROSI</name>
<evidence type="ECO:0000313" key="8">
    <source>
        <dbReference type="Proteomes" id="UP000685013"/>
    </source>
</evidence>
<evidence type="ECO:0000313" key="7">
    <source>
        <dbReference type="EMBL" id="KAG6606689.1"/>
    </source>
</evidence>
<comment type="caution">
    <text evidence="7">The sequence shown here is derived from an EMBL/GenBank/DDBJ whole genome shotgun (WGS) entry which is preliminary data.</text>
</comment>
<keyword evidence="4" id="KW-0342">GTP-binding</keyword>
<dbReference type="CDD" id="cd05399">
    <property type="entry name" value="NT_Rel-Spo_like"/>
    <property type="match status" value="1"/>
</dbReference>
<dbReference type="EMBL" id="JAGKQH010000001">
    <property type="protein sequence ID" value="KAG6606689.1"/>
    <property type="molecule type" value="Genomic_DNA"/>
</dbReference>
<evidence type="ECO:0000256" key="2">
    <source>
        <dbReference type="ARBA" id="ARBA00013251"/>
    </source>
</evidence>
<dbReference type="Proteomes" id="UP000685013">
    <property type="component" value="Chromosome 1"/>
</dbReference>
<proteinExistence type="inferred from homology"/>
<dbReference type="PANTHER" id="PTHR21262">
    <property type="entry name" value="GUANOSINE-3',5'-BIS DIPHOSPHATE 3'-PYROPHOSPHOHYDROLASE"/>
    <property type="match status" value="1"/>
</dbReference>
<dbReference type="GO" id="GO:0009507">
    <property type="term" value="C:chloroplast"/>
    <property type="evidence" value="ECO:0007669"/>
    <property type="project" value="TreeGrafter"/>
</dbReference>
<dbReference type="Pfam" id="PF13328">
    <property type="entry name" value="HD_4"/>
    <property type="match status" value="1"/>
</dbReference>
<keyword evidence="4" id="KW-0547">Nucleotide-binding</keyword>
<protein>
    <recommendedName>
        <fullName evidence="2">GTP diphosphokinase</fullName>
        <ecNumber evidence="2">2.7.6.5</ecNumber>
    </recommendedName>
</protein>
<dbReference type="Pfam" id="PF04607">
    <property type="entry name" value="RelA_SpoT"/>
    <property type="match status" value="1"/>
</dbReference>
<dbReference type="InterPro" id="IPR006674">
    <property type="entry name" value="HD_domain"/>
</dbReference>
<dbReference type="AlphaFoldDB" id="A0AAV6P2Q5"/>
<dbReference type="InterPro" id="IPR003607">
    <property type="entry name" value="HD/PDEase_dom"/>
</dbReference>
<gene>
    <name evidence="7" type="primary">RSH3</name>
    <name evidence="7" type="ORF">SDJN03_00031</name>
</gene>
<dbReference type="PROSITE" id="PS50889">
    <property type="entry name" value="S4"/>
    <property type="match status" value="1"/>
</dbReference>
<dbReference type="GO" id="GO:0005525">
    <property type="term" value="F:GTP binding"/>
    <property type="evidence" value="ECO:0007669"/>
    <property type="project" value="UniProtKB-KW"/>
</dbReference>
<dbReference type="InterPro" id="IPR007685">
    <property type="entry name" value="RelA_SpoT"/>
</dbReference>
<feature type="domain" description="HD" evidence="6">
    <location>
        <begin position="261"/>
        <end position="365"/>
    </location>
</feature>
<dbReference type="GO" id="GO:0008728">
    <property type="term" value="F:GTP diphosphokinase activity"/>
    <property type="evidence" value="ECO:0007669"/>
    <property type="project" value="UniProtKB-EC"/>
</dbReference>
<evidence type="ECO:0000256" key="4">
    <source>
        <dbReference type="ARBA" id="ARBA00023134"/>
    </source>
</evidence>
<comment type="similarity">
    <text evidence="1">Belongs to the RelA/SpoT family.</text>
</comment>
<keyword evidence="8" id="KW-1185">Reference proteome</keyword>
<evidence type="ECO:0000256" key="1">
    <source>
        <dbReference type="ARBA" id="ARBA00007476"/>
    </source>
</evidence>
<feature type="non-terminal residue" evidence="7">
    <location>
        <position position="1"/>
    </location>
</feature>
<dbReference type="SMART" id="SM00471">
    <property type="entry name" value="HDc"/>
    <property type="match status" value="1"/>
</dbReference>
<organism evidence="7 8">
    <name type="scientific">Cucurbita argyrosperma subsp. sororia</name>
    <dbReference type="NCBI Taxonomy" id="37648"/>
    <lineage>
        <taxon>Eukaryota</taxon>
        <taxon>Viridiplantae</taxon>
        <taxon>Streptophyta</taxon>
        <taxon>Embryophyta</taxon>
        <taxon>Tracheophyta</taxon>
        <taxon>Spermatophyta</taxon>
        <taxon>Magnoliopsida</taxon>
        <taxon>eudicotyledons</taxon>
        <taxon>Gunneridae</taxon>
        <taxon>Pentapetalae</taxon>
        <taxon>rosids</taxon>
        <taxon>fabids</taxon>
        <taxon>Cucurbitales</taxon>
        <taxon>Cucurbitaceae</taxon>
        <taxon>Cucurbiteae</taxon>
        <taxon>Cucurbita</taxon>
    </lineage>
</organism>
<dbReference type="FunFam" id="1.10.3210.10:FF:000001">
    <property type="entry name" value="GTP pyrophosphokinase RelA"/>
    <property type="match status" value="1"/>
</dbReference>
<dbReference type="GO" id="GO:0003723">
    <property type="term" value="F:RNA binding"/>
    <property type="evidence" value="ECO:0007669"/>
    <property type="project" value="UniProtKB-KW"/>
</dbReference>
<reference evidence="7 8" key="1">
    <citation type="journal article" date="2021" name="Hortic Res">
        <title>The domestication of Cucurbita argyrosperma as revealed by the genome of its wild relative.</title>
        <authorList>
            <person name="Barrera-Redondo J."/>
            <person name="Sanchez-de la Vega G."/>
            <person name="Aguirre-Liguori J.A."/>
            <person name="Castellanos-Morales G."/>
            <person name="Gutierrez-Guerrero Y.T."/>
            <person name="Aguirre-Dugua X."/>
            <person name="Aguirre-Planter E."/>
            <person name="Tenaillon M.I."/>
            <person name="Lira-Saade R."/>
            <person name="Eguiarte L.E."/>
        </authorList>
    </citation>
    <scope>NUCLEOTIDE SEQUENCE [LARGE SCALE GENOMIC DNA]</scope>
    <source>
        <strain evidence="7">JBR-2021</strain>
    </source>
</reference>
<evidence type="ECO:0000256" key="3">
    <source>
        <dbReference type="ARBA" id="ARBA00023016"/>
    </source>
</evidence>
<dbReference type="PANTHER" id="PTHR21262:SF39">
    <property type="entry name" value="GTP DIPHOSPHOKINASE"/>
    <property type="match status" value="1"/>
</dbReference>
<dbReference type="GO" id="GO:0015969">
    <property type="term" value="P:guanosine tetraphosphate metabolic process"/>
    <property type="evidence" value="ECO:0007669"/>
    <property type="project" value="InterPro"/>
</dbReference>
<keyword evidence="3" id="KW-0346">Stress response</keyword>
<dbReference type="EC" id="2.7.6.5" evidence="2"/>
<sequence length="709" mass="79394">MAVPTIALYTSSPSTICSSPHPCQLNSHASYDLEFTSRSSSLASTTATSSPNPVVGGLSSLFSSTAPRHSLLSSSISSGGDELGSFRHDKGEELKELSSSFRYSPSKFIGSFFNRDQSPVSVFQGPVSCGCCGVGSAARTPPLRTVWERSGEASFHGRGSTNRLFNGFVRNALGSCVDYDSPRLEVSSDVLDVGSSTLFGDELTFNMEDNTTEGKSESYAKDLLVSAQSKHKIFCDEFVIKAFFEAEKAHRGQTRLSGDPYLEHCVETAVMLALVGANSTVVAAGLLHDTLDDSFVSHDYILGTFGVEVADLVEGVSKLSHLSKLAREQDMADRMVEADRLHTMFLAMADARAVLIKLADRLHNMITLDALPLIKQHRFAKETMEIFVPLANRLGIYSWKEQLENLCFKHLNLEQHNDLSSKLMGLYDEEIIHSAIEKIERALKDKGTSYHAVTGRHKSVYSLHRKMLKKNLTMNEIHDIHGLRLIVENEEDCYEALKIVHQLWPEVQGKLKDYISKPKLNGYQSIHTVVRGEGDVPLEVQIRTKEMHLQAEFGFAAHWRYKEGDSKHSSFVLQMVEWARWVLTWHCETMTKDRSSINSDGPLFVIMIENEKMSVQEFPANATMIDLLERAGRGSTRWAHYRFPVKEELRPRLNQEPVSDPKCKLKMGDVVELTPPIPDTSLIEYREEIQRMYERGFTVATPQPAGWMS</sequence>
<dbReference type="SMART" id="SM00954">
    <property type="entry name" value="RelA_SpoT"/>
    <property type="match status" value="1"/>
</dbReference>
<evidence type="ECO:0000256" key="5">
    <source>
        <dbReference type="PROSITE-ProRule" id="PRU00182"/>
    </source>
</evidence>